<dbReference type="Gene3D" id="3.90.1150.10">
    <property type="entry name" value="Aspartate Aminotransferase, domain 1"/>
    <property type="match status" value="1"/>
</dbReference>
<evidence type="ECO:0000313" key="2">
    <source>
        <dbReference type="RefSeq" id="XP_010255724.1"/>
    </source>
</evidence>
<keyword evidence="1" id="KW-1185">Reference proteome</keyword>
<dbReference type="OrthoDB" id="420046at2759"/>
<evidence type="ECO:0000313" key="1">
    <source>
        <dbReference type="Proteomes" id="UP000189703"/>
    </source>
</evidence>
<dbReference type="SUPFAM" id="SSF53383">
    <property type="entry name" value="PLP-dependent transferases"/>
    <property type="match status" value="1"/>
</dbReference>
<accession>A0A1U8A3D3</accession>
<dbReference type="PANTHER" id="PTHR43586">
    <property type="entry name" value="CYSTEINE DESULFURASE"/>
    <property type="match status" value="1"/>
</dbReference>
<dbReference type="KEGG" id="nnu:104596336"/>
<dbReference type="PANTHER" id="PTHR43586:SF19">
    <property type="entry name" value="OS01G0729600 PROTEIN"/>
    <property type="match status" value="1"/>
</dbReference>
<dbReference type="OMA" id="ETPFGTK"/>
<name>A0A1U8A3D3_NELNU</name>
<dbReference type="AlphaFoldDB" id="A0A1U8A3D3"/>
<gene>
    <name evidence="2" type="primary">LOC104596336</name>
</gene>
<dbReference type="GO" id="GO:0006534">
    <property type="term" value="P:cysteine metabolic process"/>
    <property type="evidence" value="ECO:0000318"/>
    <property type="project" value="GO_Central"/>
</dbReference>
<sequence length="628" mass="69900">MPLLLPPSTMPGIIHHHTQQQGHVSIRPADVSDPTGRVVLPGREKKDDRTLESNMDDFNIFGSLRIGPIIKGNISNMCAWLKSQIIGDKAEFESPFGRRRITYSDHTASGRLLRFVEEFLEREVLPFYGNTHTVDSYVGLHTSELVHQAAQYIKHCMGAGPQDALLFCGSGTTAAVKRLQEVMGIAVPSVLRSRFVSCLADSERWVVFTGPYEHHSNLLSWRQSLADVVEIGVDESGLVDIASLVDALKSPQYAGRPKLGSFSACSNVTGIYADTRELARVLHEHGAYACFDFACSGPYVDIQMRTGEVDGYDAVFLSPHKFIGGPGSPGILVMSKELYRLKGCPPSTSGGGTVRYVNGYDDKHTLYSEDLEEREDAGTPGIVQKIRAALAFRVKDYFMGYGGLICCQESKLIEKALNRLLESPNVHILGNIRIQRQPIVSFLIYPNVARGKHLHCRFVTKLLNDVFGIQARGGCACAGPYGHVLLHISRARAELIRSTVEKGYEGVKPGWTRVSFSYYTSMDEMEFVADAVEFVGKYGHRFLPLYKFDWRTGDWSFDKTNRTYQDAINGLLTESNTNTKGGCTCTDKERYIEYMAVAKQVANALPDSREEPYQLPDYIDPELVTFMI</sequence>
<dbReference type="InterPro" id="IPR000192">
    <property type="entry name" value="Aminotrans_V_dom"/>
</dbReference>
<dbReference type="RefSeq" id="XP_010255724.1">
    <property type="nucleotide sequence ID" value="XM_010257422.2"/>
</dbReference>
<dbReference type="Gene3D" id="3.40.640.10">
    <property type="entry name" value="Type I PLP-dependent aspartate aminotransferase-like (Major domain)"/>
    <property type="match status" value="1"/>
</dbReference>
<dbReference type="InterPro" id="IPR015421">
    <property type="entry name" value="PyrdxlP-dep_Trfase_major"/>
</dbReference>
<dbReference type="InterPro" id="IPR015422">
    <property type="entry name" value="PyrdxlP-dep_Trfase_small"/>
</dbReference>
<dbReference type="STRING" id="4432.A0A1U8A3D3"/>
<protein>
    <submittedName>
        <fullName evidence="2">Uncharacterized protein LOC104596336 isoform X1</fullName>
    </submittedName>
</protein>
<dbReference type="GO" id="GO:0031071">
    <property type="term" value="F:cysteine desulfurase activity"/>
    <property type="evidence" value="ECO:0000318"/>
    <property type="project" value="GO_Central"/>
</dbReference>
<proteinExistence type="predicted"/>
<dbReference type="InterPro" id="IPR015424">
    <property type="entry name" value="PyrdxlP-dep_Trfase"/>
</dbReference>
<dbReference type="Pfam" id="PF00266">
    <property type="entry name" value="Aminotran_5"/>
    <property type="match status" value="1"/>
</dbReference>
<dbReference type="eggNOG" id="KOG2840">
    <property type="taxonomic scope" value="Eukaryota"/>
</dbReference>
<reference evidence="2" key="1">
    <citation type="submission" date="2025-08" db="UniProtKB">
        <authorList>
            <consortium name="RefSeq"/>
        </authorList>
    </citation>
    <scope>IDENTIFICATION</scope>
</reference>
<dbReference type="Proteomes" id="UP000189703">
    <property type="component" value="Unplaced"/>
</dbReference>
<organism evidence="1 2">
    <name type="scientific">Nelumbo nucifera</name>
    <name type="common">Sacred lotus</name>
    <dbReference type="NCBI Taxonomy" id="4432"/>
    <lineage>
        <taxon>Eukaryota</taxon>
        <taxon>Viridiplantae</taxon>
        <taxon>Streptophyta</taxon>
        <taxon>Embryophyta</taxon>
        <taxon>Tracheophyta</taxon>
        <taxon>Spermatophyta</taxon>
        <taxon>Magnoliopsida</taxon>
        <taxon>Proteales</taxon>
        <taxon>Nelumbonaceae</taxon>
        <taxon>Nelumbo</taxon>
    </lineage>
</organism>
<dbReference type="GeneID" id="104596336"/>